<dbReference type="InterPro" id="IPR022284">
    <property type="entry name" value="GPAT/DHAPAT"/>
</dbReference>
<keyword evidence="2" id="KW-1185">Reference proteome</keyword>
<dbReference type="GO" id="GO:0005778">
    <property type="term" value="C:peroxisomal membrane"/>
    <property type="evidence" value="ECO:0007669"/>
    <property type="project" value="TreeGrafter"/>
</dbReference>
<reference evidence="1 2" key="1">
    <citation type="submission" date="2015-09" db="EMBL/GenBank/DDBJ databases">
        <title>Draft genome of the parasitic nematode Teladorsagia circumcincta isolate WARC Sus (inbred).</title>
        <authorList>
            <person name="Mitreva M."/>
        </authorList>
    </citation>
    <scope>NUCLEOTIDE SEQUENCE [LARGE SCALE GENOMIC DNA]</scope>
    <source>
        <strain evidence="1 2">S</strain>
    </source>
</reference>
<dbReference type="PANTHER" id="PTHR12563:SF17">
    <property type="entry name" value="DIHYDROXYACETONE PHOSPHATE ACYLTRANSFERASE"/>
    <property type="match status" value="1"/>
</dbReference>
<dbReference type="GO" id="GO:0031966">
    <property type="term" value="C:mitochondrial membrane"/>
    <property type="evidence" value="ECO:0007669"/>
    <property type="project" value="TreeGrafter"/>
</dbReference>
<dbReference type="GO" id="GO:0019432">
    <property type="term" value="P:triglyceride biosynthetic process"/>
    <property type="evidence" value="ECO:0007669"/>
    <property type="project" value="TreeGrafter"/>
</dbReference>
<evidence type="ECO:0000313" key="2">
    <source>
        <dbReference type="Proteomes" id="UP000230423"/>
    </source>
</evidence>
<dbReference type="GO" id="GO:0004366">
    <property type="term" value="F:glycerol-3-phosphate O-acyltransferase activity"/>
    <property type="evidence" value="ECO:0007669"/>
    <property type="project" value="TreeGrafter"/>
</dbReference>
<dbReference type="OrthoDB" id="10255570at2759"/>
<dbReference type="GO" id="GO:0006631">
    <property type="term" value="P:fatty acid metabolic process"/>
    <property type="evidence" value="ECO:0007669"/>
    <property type="project" value="TreeGrafter"/>
</dbReference>
<gene>
    <name evidence="1" type="ORF">TELCIR_08791</name>
</gene>
<evidence type="ECO:0000313" key="1">
    <source>
        <dbReference type="EMBL" id="PIO69387.1"/>
    </source>
</evidence>
<accession>A0A2G9UGK6</accession>
<dbReference type="GO" id="GO:0008611">
    <property type="term" value="P:ether lipid biosynthetic process"/>
    <property type="evidence" value="ECO:0007669"/>
    <property type="project" value="TreeGrafter"/>
</dbReference>
<organism evidence="1 2">
    <name type="scientific">Teladorsagia circumcincta</name>
    <name type="common">Brown stomach worm</name>
    <name type="synonym">Ostertagia circumcincta</name>
    <dbReference type="NCBI Taxonomy" id="45464"/>
    <lineage>
        <taxon>Eukaryota</taxon>
        <taxon>Metazoa</taxon>
        <taxon>Ecdysozoa</taxon>
        <taxon>Nematoda</taxon>
        <taxon>Chromadorea</taxon>
        <taxon>Rhabditida</taxon>
        <taxon>Rhabditina</taxon>
        <taxon>Rhabditomorpha</taxon>
        <taxon>Strongyloidea</taxon>
        <taxon>Trichostrongylidae</taxon>
        <taxon>Teladorsagia</taxon>
    </lineage>
</organism>
<dbReference type="EMBL" id="KZ346674">
    <property type="protein sequence ID" value="PIO69387.1"/>
    <property type="molecule type" value="Genomic_DNA"/>
</dbReference>
<sequence length="161" mass="17672">MTARTAGQARPRSSRIRLAAQREAVVLPWHEAIADEVARSGQSIDKVRADAEATMKMMAHNWGLFSTRTFGYAVTKVLERIFDSIYVNAGQLKKIRELCKTDAEVPLPAIAAGMDFTNSWFMSEVLRRCGAFYIKRSIGQRLGGPSGHGGAKARMYGAHAG</sequence>
<name>A0A2G9UGK6_TELCI</name>
<proteinExistence type="predicted"/>
<dbReference type="PANTHER" id="PTHR12563">
    <property type="entry name" value="GLYCEROL-3-PHOSPHATE ACYLTRANSFERASE"/>
    <property type="match status" value="1"/>
</dbReference>
<dbReference type="GO" id="GO:0016287">
    <property type="term" value="F:glycerone-phosphate O-acyltransferase activity"/>
    <property type="evidence" value="ECO:0007669"/>
    <property type="project" value="TreeGrafter"/>
</dbReference>
<dbReference type="GO" id="GO:0008654">
    <property type="term" value="P:phospholipid biosynthetic process"/>
    <property type="evidence" value="ECO:0007669"/>
    <property type="project" value="TreeGrafter"/>
</dbReference>
<dbReference type="Proteomes" id="UP000230423">
    <property type="component" value="Unassembled WGS sequence"/>
</dbReference>
<dbReference type="AlphaFoldDB" id="A0A2G9UGK6"/>
<protein>
    <submittedName>
        <fullName evidence="1">Uncharacterized protein</fullName>
    </submittedName>
</protein>